<evidence type="ECO:0000313" key="1">
    <source>
        <dbReference type="EMBL" id="GFS40059.1"/>
    </source>
</evidence>
<proteinExistence type="predicted"/>
<reference evidence="1" key="1">
    <citation type="submission" date="2020-08" db="EMBL/GenBank/DDBJ databases">
        <title>Multicomponent nature underlies the extraordinary mechanical properties of spider dragline silk.</title>
        <authorList>
            <person name="Kono N."/>
            <person name="Nakamura H."/>
            <person name="Mori M."/>
            <person name="Yoshida Y."/>
            <person name="Ohtoshi R."/>
            <person name="Malay A.D."/>
            <person name="Moran D.A.P."/>
            <person name="Tomita M."/>
            <person name="Numata K."/>
            <person name="Arakawa K."/>
        </authorList>
    </citation>
    <scope>NUCLEOTIDE SEQUENCE</scope>
</reference>
<gene>
    <name evidence="1" type="ORF">NPIL_630131</name>
</gene>
<name>A0A8X6JKW3_NEPPI</name>
<dbReference type="EMBL" id="BMAW01043562">
    <property type="protein sequence ID" value="GFS40059.1"/>
    <property type="molecule type" value="Genomic_DNA"/>
</dbReference>
<feature type="non-terminal residue" evidence="1">
    <location>
        <position position="1"/>
    </location>
</feature>
<keyword evidence="2" id="KW-1185">Reference proteome</keyword>
<sequence>FPLLEAHWDPAYQVVSDPTVEETGNILLEITWLRDIHICIFSLVYIWGVLPNKVQPNLVSNATKPVLTLLVGPVINLLSATSANASLMGPVFSLNIG</sequence>
<protein>
    <submittedName>
        <fullName evidence="1">Uncharacterized protein</fullName>
    </submittedName>
</protein>
<organism evidence="1 2">
    <name type="scientific">Nephila pilipes</name>
    <name type="common">Giant wood spider</name>
    <name type="synonym">Nephila maculata</name>
    <dbReference type="NCBI Taxonomy" id="299642"/>
    <lineage>
        <taxon>Eukaryota</taxon>
        <taxon>Metazoa</taxon>
        <taxon>Ecdysozoa</taxon>
        <taxon>Arthropoda</taxon>
        <taxon>Chelicerata</taxon>
        <taxon>Arachnida</taxon>
        <taxon>Araneae</taxon>
        <taxon>Araneomorphae</taxon>
        <taxon>Entelegynae</taxon>
        <taxon>Araneoidea</taxon>
        <taxon>Nephilidae</taxon>
        <taxon>Nephila</taxon>
    </lineage>
</organism>
<dbReference type="AlphaFoldDB" id="A0A8X6JKW3"/>
<evidence type="ECO:0000313" key="2">
    <source>
        <dbReference type="Proteomes" id="UP000887013"/>
    </source>
</evidence>
<dbReference type="Proteomes" id="UP000887013">
    <property type="component" value="Unassembled WGS sequence"/>
</dbReference>
<accession>A0A8X6JKW3</accession>
<comment type="caution">
    <text evidence="1">The sequence shown here is derived from an EMBL/GenBank/DDBJ whole genome shotgun (WGS) entry which is preliminary data.</text>
</comment>